<accession>A0ABW5WV49</accession>
<dbReference type="InterPro" id="IPR011993">
    <property type="entry name" value="PH-like_dom_sf"/>
</dbReference>
<proteinExistence type="predicted"/>
<evidence type="ECO:0000313" key="1">
    <source>
        <dbReference type="EMBL" id="MFD2830167.1"/>
    </source>
</evidence>
<comment type="caution">
    <text evidence="1">The sequence shown here is derived from an EMBL/GenBank/DDBJ whole genome shotgun (WGS) entry which is preliminary data.</text>
</comment>
<gene>
    <name evidence="1" type="ORF">ACFSX4_06750</name>
</gene>
<dbReference type="Gene3D" id="2.30.29.30">
    <property type="entry name" value="Pleckstrin-homology domain (PH domain)/Phosphotyrosine-binding domain (PTB)"/>
    <property type="match status" value="1"/>
</dbReference>
<dbReference type="RefSeq" id="WP_377772836.1">
    <property type="nucleotide sequence ID" value="NZ_JBHUOQ010000001.1"/>
</dbReference>
<name>A0ABW5WV49_9STAP</name>
<dbReference type="Proteomes" id="UP001597519">
    <property type="component" value="Unassembled WGS sequence"/>
</dbReference>
<protein>
    <recommendedName>
        <fullName evidence="3">GRAM domain-containing protein</fullName>
    </recommendedName>
</protein>
<organism evidence="1 2">
    <name type="scientific">Corticicoccus populi</name>
    <dbReference type="NCBI Taxonomy" id="1812821"/>
    <lineage>
        <taxon>Bacteria</taxon>
        <taxon>Bacillati</taxon>
        <taxon>Bacillota</taxon>
        <taxon>Bacilli</taxon>
        <taxon>Bacillales</taxon>
        <taxon>Staphylococcaceae</taxon>
        <taxon>Corticicoccus</taxon>
    </lineage>
</organism>
<evidence type="ECO:0000313" key="2">
    <source>
        <dbReference type="Proteomes" id="UP001597519"/>
    </source>
</evidence>
<keyword evidence="2" id="KW-1185">Reference proteome</keyword>
<sequence>MAEDIIKKGTANRWQGIDPVKGKLYLTRSRVLHIASALHFRRGETSMPLDEIKSVEIDDNLLYKLPVPNAITITMKDDTRHKFVVNRRKDWKKKIDRALEDMNNENIEK</sequence>
<reference evidence="2" key="1">
    <citation type="journal article" date="2019" name="Int. J. Syst. Evol. Microbiol.">
        <title>The Global Catalogue of Microorganisms (GCM) 10K type strain sequencing project: providing services to taxonomists for standard genome sequencing and annotation.</title>
        <authorList>
            <consortium name="The Broad Institute Genomics Platform"/>
            <consortium name="The Broad Institute Genome Sequencing Center for Infectious Disease"/>
            <person name="Wu L."/>
            <person name="Ma J."/>
        </authorList>
    </citation>
    <scope>NUCLEOTIDE SEQUENCE [LARGE SCALE GENOMIC DNA]</scope>
    <source>
        <strain evidence="2">KCTC 33575</strain>
    </source>
</reference>
<evidence type="ECO:0008006" key="3">
    <source>
        <dbReference type="Google" id="ProtNLM"/>
    </source>
</evidence>
<dbReference type="EMBL" id="JBHUOQ010000001">
    <property type="protein sequence ID" value="MFD2830167.1"/>
    <property type="molecule type" value="Genomic_DNA"/>
</dbReference>